<protein>
    <submittedName>
        <fullName evidence="1">Uncharacterized protein</fullName>
    </submittedName>
</protein>
<name>A0A0F9AU79_9ZZZZ</name>
<reference evidence="1" key="1">
    <citation type="journal article" date="2015" name="Nature">
        <title>Complex archaea that bridge the gap between prokaryotes and eukaryotes.</title>
        <authorList>
            <person name="Spang A."/>
            <person name="Saw J.H."/>
            <person name="Jorgensen S.L."/>
            <person name="Zaremba-Niedzwiedzka K."/>
            <person name="Martijn J."/>
            <person name="Lind A.E."/>
            <person name="van Eijk R."/>
            <person name="Schleper C."/>
            <person name="Guy L."/>
            <person name="Ettema T.J."/>
        </authorList>
    </citation>
    <scope>NUCLEOTIDE SEQUENCE</scope>
</reference>
<dbReference type="AlphaFoldDB" id="A0A0F9AU79"/>
<accession>A0A0F9AU79</accession>
<gene>
    <name evidence="1" type="ORF">LCGC14_2870520</name>
</gene>
<sequence>MSKVTIALAALFVLAAVSPAPTTNAELGPAEGITVRHYGAICPLAVDEYTITVGFIRHAIVIALSGGNLLPFPRGETMEVGQFLSRCISPTTGLVTERLCIFESWPDDTIFTIVRDVYENPKCEYQNDD</sequence>
<dbReference type="EMBL" id="LAZR01055717">
    <property type="protein sequence ID" value="KKK75756.1"/>
    <property type="molecule type" value="Genomic_DNA"/>
</dbReference>
<proteinExistence type="predicted"/>
<evidence type="ECO:0000313" key="1">
    <source>
        <dbReference type="EMBL" id="KKK75756.1"/>
    </source>
</evidence>
<comment type="caution">
    <text evidence="1">The sequence shown here is derived from an EMBL/GenBank/DDBJ whole genome shotgun (WGS) entry which is preliminary data.</text>
</comment>
<organism evidence="1">
    <name type="scientific">marine sediment metagenome</name>
    <dbReference type="NCBI Taxonomy" id="412755"/>
    <lineage>
        <taxon>unclassified sequences</taxon>
        <taxon>metagenomes</taxon>
        <taxon>ecological metagenomes</taxon>
    </lineage>
</organism>